<dbReference type="PATRIC" id="fig|649747.3.peg.1982"/>
<dbReference type="EMBL" id="AWSJ01000139">
    <property type="protein sequence ID" value="ERI09733.1"/>
    <property type="molecule type" value="Genomic_DNA"/>
</dbReference>
<name>U1X5C7_ANEAE</name>
<dbReference type="HOGENOM" id="CLU_168769_0_0_9"/>
<comment type="caution">
    <text evidence="1">The sequence shown here is derived from an EMBL/GenBank/DDBJ whole genome shotgun (WGS) entry which is preliminary data.</text>
</comment>
<dbReference type="RefSeq" id="WP_021620823.1">
    <property type="nucleotide sequence ID" value="NZ_KE952749.1"/>
</dbReference>
<dbReference type="GeneID" id="92838628"/>
<keyword evidence="2" id="KW-1185">Reference proteome</keyword>
<reference evidence="1 2" key="1">
    <citation type="submission" date="2013-08" db="EMBL/GenBank/DDBJ databases">
        <authorList>
            <person name="Weinstock G."/>
            <person name="Sodergren E."/>
            <person name="Wylie T."/>
            <person name="Fulton L."/>
            <person name="Fulton R."/>
            <person name="Fronick C."/>
            <person name="O'Laughlin M."/>
            <person name="Godfrey J."/>
            <person name="Miner T."/>
            <person name="Herter B."/>
            <person name="Appelbaum E."/>
            <person name="Cordes M."/>
            <person name="Lek S."/>
            <person name="Wollam A."/>
            <person name="Pepin K.H."/>
            <person name="Palsikar V.B."/>
            <person name="Mitreva M."/>
            <person name="Wilson R.K."/>
        </authorList>
    </citation>
    <scope>NUCLEOTIDE SEQUENCE [LARGE SCALE GENOMIC DNA]</scope>
    <source>
        <strain evidence="1 2">ATCC 12856</strain>
    </source>
</reference>
<dbReference type="Proteomes" id="UP000016511">
    <property type="component" value="Unassembled WGS sequence"/>
</dbReference>
<accession>U1X5C7</accession>
<evidence type="ECO:0000313" key="1">
    <source>
        <dbReference type="EMBL" id="ERI09733.1"/>
    </source>
</evidence>
<dbReference type="STRING" id="649747.HMPREF0083_02189"/>
<dbReference type="eggNOG" id="ENOG502ZMZH">
    <property type="taxonomic scope" value="Bacteria"/>
</dbReference>
<organism evidence="1 2">
    <name type="scientific">Aneurinibacillus aneurinilyticus ATCC 12856</name>
    <dbReference type="NCBI Taxonomy" id="649747"/>
    <lineage>
        <taxon>Bacteria</taxon>
        <taxon>Bacillati</taxon>
        <taxon>Bacillota</taxon>
        <taxon>Bacilli</taxon>
        <taxon>Bacillales</taxon>
        <taxon>Paenibacillaceae</taxon>
        <taxon>Aneurinibacillus group</taxon>
        <taxon>Aneurinibacillus</taxon>
    </lineage>
</organism>
<gene>
    <name evidence="1" type="ORF">HMPREF0083_02189</name>
</gene>
<sequence length="77" mass="8775">MIFLFRFDVENGGISFILNKGIARDMYPDMEEMPRQLADSTCKVLEHHKIYSKSNPIMQGQILDTGEFEVNLSHGLG</sequence>
<dbReference type="AlphaFoldDB" id="U1X5C7"/>
<protein>
    <submittedName>
        <fullName evidence="1">Uncharacterized protein</fullName>
    </submittedName>
</protein>
<proteinExistence type="predicted"/>
<evidence type="ECO:0000313" key="2">
    <source>
        <dbReference type="Proteomes" id="UP000016511"/>
    </source>
</evidence>